<name>A0A5Q0HFP9_SACSY</name>
<dbReference type="KEGG" id="ssyi:EKG83_34375"/>
<gene>
    <name evidence="1" type="ORF">EKG83_34375</name>
</gene>
<keyword evidence="2" id="KW-1185">Reference proteome</keyword>
<dbReference type="Gene3D" id="1.10.510.10">
    <property type="entry name" value="Transferase(Phosphotransferase) domain 1"/>
    <property type="match status" value="1"/>
</dbReference>
<reference evidence="2" key="1">
    <citation type="journal article" date="2021" name="Curr. Microbiol.">
        <title>Complete genome of nocamycin-producing strain Saccharothrix syringae NRRL B-16468 reveals the biosynthetic potential for secondary metabolites.</title>
        <authorList>
            <person name="Mo X."/>
            <person name="Yang S."/>
        </authorList>
    </citation>
    <scope>NUCLEOTIDE SEQUENCE [LARGE SCALE GENOMIC DNA]</scope>
    <source>
        <strain evidence="2">ATCC 51364 / DSM 43886 / JCM 6844 / KCTC 9398 / NBRC 14523 / NRRL B-16468 / INA 2240</strain>
    </source>
</reference>
<evidence type="ECO:0000313" key="2">
    <source>
        <dbReference type="Proteomes" id="UP000325787"/>
    </source>
</evidence>
<accession>A0A5Q0HFP9</accession>
<organism evidence="1 2">
    <name type="scientific">Saccharothrix syringae</name>
    <name type="common">Nocardiopsis syringae</name>
    <dbReference type="NCBI Taxonomy" id="103733"/>
    <lineage>
        <taxon>Bacteria</taxon>
        <taxon>Bacillati</taxon>
        <taxon>Actinomycetota</taxon>
        <taxon>Actinomycetes</taxon>
        <taxon>Pseudonocardiales</taxon>
        <taxon>Pseudonocardiaceae</taxon>
        <taxon>Saccharothrix</taxon>
    </lineage>
</organism>
<dbReference type="Proteomes" id="UP000325787">
    <property type="component" value="Chromosome"/>
</dbReference>
<dbReference type="GO" id="GO:0016773">
    <property type="term" value="F:phosphotransferase activity, alcohol group as acceptor"/>
    <property type="evidence" value="ECO:0007669"/>
    <property type="project" value="InterPro"/>
</dbReference>
<dbReference type="SUPFAM" id="SSF56112">
    <property type="entry name" value="Protein kinase-like (PK-like)"/>
    <property type="match status" value="1"/>
</dbReference>
<dbReference type="AlphaFoldDB" id="A0A5Q0HFP9"/>
<dbReference type="GO" id="GO:0019748">
    <property type="term" value="P:secondary metabolic process"/>
    <property type="evidence" value="ECO:0007669"/>
    <property type="project" value="InterPro"/>
</dbReference>
<keyword evidence="1" id="KW-0808">Transferase</keyword>
<dbReference type="EMBL" id="CP034550">
    <property type="protein sequence ID" value="QFZ24680.1"/>
    <property type="molecule type" value="Genomic_DNA"/>
</dbReference>
<protein>
    <submittedName>
        <fullName evidence="1">Aminoglycoside phosphotransferase</fullName>
    </submittedName>
</protein>
<proteinExistence type="predicted"/>
<dbReference type="OrthoDB" id="3638028at2"/>
<dbReference type="Pfam" id="PF04655">
    <property type="entry name" value="APH_6_hur"/>
    <property type="match status" value="1"/>
</dbReference>
<dbReference type="InterPro" id="IPR006748">
    <property type="entry name" value="NH2Glyco/OHUrea_AB-resist_kin"/>
</dbReference>
<dbReference type="InterPro" id="IPR011009">
    <property type="entry name" value="Kinase-like_dom_sf"/>
</dbReference>
<sequence length="278" mass="29462">MEGISGRLSLRFGPEVADWAARVPDRVADLAREWGLVPGGSLPQGASSVVVPAVRAGVPVVLKLSPDEPFLAEQTAVLRLFGPSGKVPAVLAEAPGALLMTAVLPGTEVADLPVAPAPGEWADLVGPLHALRPRPGLRDLRDRCEEFFTRIGRRVTPGTPVTPGMWEEARTRCHALLDDQPRVLLHGDLHPGNVLTGPAGLVAIDPRPCVGDPCFDVVDFALDAAGREGVARRAPRLAAACGLDPERLAEWCRVLAPVNAMSYPDDEPVLTELLALAR</sequence>
<evidence type="ECO:0000313" key="1">
    <source>
        <dbReference type="EMBL" id="QFZ24680.1"/>
    </source>
</evidence>